<evidence type="ECO:0000313" key="12">
    <source>
        <dbReference type="EMBL" id="MUG22572.1"/>
    </source>
</evidence>
<evidence type="ECO:0000256" key="1">
    <source>
        <dbReference type="ARBA" id="ARBA00006637"/>
    </source>
</evidence>
<evidence type="ECO:0000256" key="6">
    <source>
        <dbReference type="ARBA" id="ARBA00023235"/>
    </source>
</evidence>
<dbReference type="Proteomes" id="UP000442469">
    <property type="component" value="Unassembled WGS sequence"/>
</dbReference>
<evidence type="ECO:0000313" key="13">
    <source>
        <dbReference type="Proteomes" id="UP000442469"/>
    </source>
</evidence>
<dbReference type="Pfam" id="PF13625">
    <property type="entry name" value="Helicase_C_3"/>
    <property type="match status" value="1"/>
</dbReference>
<comment type="catalytic activity">
    <reaction evidence="9">
        <text>ATP + H2O = ADP + phosphate + H(+)</text>
        <dbReference type="Rhea" id="RHEA:13065"/>
        <dbReference type="ChEBI" id="CHEBI:15377"/>
        <dbReference type="ChEBI" id="CHEBI:15378"/>
        <dbReference type="ChEBI" id="CHEBI:30616"/>
        <dbReference type="ChEBI" id="CHEBI:43474"/>
        <dbReference type="ChEBI" id="CHEBI:456216"/>
        <dbReference type="EC" id="5.6.2.4"/>
    </reaction>
</comment>
<keyword evidence="2" id="KW-0547">Nucleotide-binding</keyword>
<dbReference type="GO" id="GO:0016787">
    <property type="term" value="F:hydrolase activity"/>
    <property type="evidence" value="ECO:0007669"/>
    <property type="project" value="UniProtKB-KW"/>
</dbReference>
<keyword evidence="5" id="KW-0067">ATP-binding</keyword>
<comment type="caution">
    <text evidence="12">The sequence shown here is derived from an EMBL/GenBank/DDBJ whole genome shotgun (WGS) entry which is preliminary data.</text>
</comment>
<dbReference type="PRINTS" id="PR00851">
    <property type="entry name" value="XRODRMPGMNTB"/>
</dbReference>
<gene>
    <name evidence="12" type="ORF">GNQ08_09135</name>
</gene>
<evidence type="ECO:0000256" key="7">
    <source>
        <dbReference type="ARBA" id="ARBA00034617"/>
    </source>
</evidence>
<dbReference type="Pfam" id="PF16203">
    <property type="entry name" value="ERCC3_RAD25_C"/>
    <property type="match status" value="1"/>
</dbReference>
<dbReference type="PANTHER" id="PTHR11274">
    <property type="entry name" value="RAD25/XP-B DNA REPAIR HELICASE"/>
    <property type="match status" value="1"/>
</dbReference>
<evidence type="ECO:0000256" key="2">
    <source>
        <dbReference type="ARBA" id="ARBA00022741"/>
    </source>
</evidence>
<dbReference type="InterPro" id="IPR001650">
    <property type="entry name" value="Helicase_C-like"/>
</dbReference>
<evidence type="ECO:0000256" key="8">
    <source>
        <dbReference type="ARBA" id="ARBA00034808"/>
    </source>
</evidence>
<dbReference type="Gene3D" id="3.40.50.300">
    <property type="entry name" value="P-loop containing nucleotide triphosphate hydrolases"/>
    <property type="match status" value="2"/>
</dbReference>
<dbReference type="InterPro" id="IPR050615">
    <property type="entry name" value="ATP-dep_DNA_Helicase"/>
</dbReference>
<accession>A0A6N8EVV9</accession>
<dbReference type="InterPro" id="IPR032830">
    <property type="entry name" value="XPB/Ssl2_N"/>
</dbReference>
<dbReference type="NCBIfam" id="NF045503">
    <property type="entry name" value="repair_heli_XPB"/>
    <property type="match status" value="1"/>
</dbReference>
<keyword evidence="6" id="KW-0413">Isomerase</keyword>
<evidence type="ECO:0000259" key="10">
    <source>
        <dbReference type="PROSITE" id="PS51192"/>
    </source>
</evidence>
<dbReference type="SMART" id="SM00487">
    <property type="entry name" value="DEXDc"/>
    <property type="match status" value="1"/>
</dbReference>
<keyword evidence="3" id="KW-0378">Hydrolase</keyword>
<feature type="domain" description="Helicase ATP-binding" evidence="10">
    <location>
        <begin position="258"/>
        <end position="414"/>
    </location>
</feature>
<dbReference type="InterPro" id="IPR032438">
    <property type="entry name" value="ERCC3_RAD25_C"/>
</dbReference>
<dbReference type="GO" id="GO:0005524">
    <property type="term" value="F:ATP binding"/>
    <property type="evidence" value="ECO:0007669"/>
    <property type="project" value="UniProtKB-KW"/>
</dbReference>
<evidence type="ECO:0000256" key="5">
    <source>
        <dbReference type="ARBA" id="ARBA00022840"/>
    </source>
</evidence>
<dbReference type="InterPro" id="IPR014001">
    <property type="entry name" value="Helicase_ATP-bd"/>
</dbReference>
<evidence type="ECO:0000256" key="4">
    <source>
        <dbReference type="ARBA" id="ARBA00022806"/>
    </source>
</evidence>
<dbReference type="GO" id="GO:0043138">
    <property type="term" value="F:3'-5' DNA helicase activity"/>
    <property type="evidence" value="ECO:0007669"/>
    <property type="project" value="UniProtKB-EC"/>
</dbReference>
<organism evidence="12 13">
    <name type="scientific">Paenibacillus macerans</name>
    <name type="common">Bacillus macerans</name>
    <dbReference type="NCBI Taxonomy" id="44252"/>
    <lineage>
        <taxon>Bacteria</taxon>
        <taxon>Bacillati</taxon>
        <taxon>Bacillota</taxon>
        <taxon>Bacilli</taxon>
        <taxon>Bacillales</taxon>
        <taxon>Paenibacillaceae</taxon>
        <taxon>Paenibacillus</taxon>
    </lineage>
</organism>
<comment type="similarity">
    <text evidence="1">Belongs to the helicase family. RAD25/XPB subfamily.</text>
</comment>
<dbReference type="GO" id="GO:0003677">
    <property type="term" value="F:DNA binding"/>
    <property type="evidence" value="ECO:0007669"/>
    <property type="project" value="InterPro"/>
</dbReference>
<dbReference type="SUPFAM" id="SSF52540">
    <property type="entry name" value="P-loop containing nucleoside triphosphate hydrolases"/>
    <property type="match status" value="2"/>
</dbReference>
<sequence length="617" mass="69070">MPEKRCRKYRSGCINRPDLKRRPDTSGRSSRALSKRTSLFLPVPKRTARKEEQLVNEAGACIVQCDLTVLLEKEHPGFAAAREILSAFAELVKSPAVYHTYRITPLTLWNAAAGGLDAEAVIGRLRSVARWDLPEGAALDIRKWMSRYGALRLYPVMENPELIELENLSREDGLLDELIGRVALPGGKPAAAGARRVRLEAKYRGPLKRELARLGYPVLDEAGYHSGRAMSFTLCSSLPDGRPFRLRPYQLGAVEAFAGHKGDGGSGVVVLPCGAGKTVVGLAAMARFQCETLILTSNVTSVRQWISEIINKTTLSPEAVGEYSGEKKQVKPVTVSTYQILTHRNRKEEGFKHMSLFNERDWGLIIYDEVHLLPAPIFRATAEIQATRRLGLTATLVREDGCERDVFSLIGPKRYDVPWRDLEETGFIARVDCQEIRVPMQGDYQEKYARAEGKEKFRMAAENPEKLAVIKQLLERHGDRQILIIGQYLEQLKRIAAELGVPLITGSMPQTERGKLFGAFRQGELPVLAVSKVANFAVDLPDASVAIQISGSFGSRQEEAQRLGRILRPKSDGGRAYFYTLVSENTREQDFALRRQLFLLEQGYEYAVRREREVFEA</sequence>
<dbReference type="PROSITE" id="PS51192">
    <property type="entry name" value="HELICASE_ATP_BIND_1"/>
    <property type="match status" value="1"/>
</dbReference>
<comment type="catalytic activity">
    <reaction evidence="7">
        <text>Couples ATP hydrolysis with the unwinding of duplex DNA by translocating in the 3'-5' direction.</text>
        <dbReference type="EC" id="5.6.2.4"/>
    </reaction>
</comment>
<name>A0A6N8EVV9_PAEMA</name>
<dbReference type="InterPro" id="IPR027417">
    <property type="entry name" value="P-loop_NTPase"/>
</dbReference>
<proteinExistence type="inferred from homology"/>
<dbReference type="AlphaFoldDB" id="A0A6N8EVV9"/>
<dbReference type="Pfam" id="PF04851">
    <property type="entry name" value="ResIII"/>
    <property type="match status" value="1"/>
</dbReference>
<dbReference type="PROSITE" id="PS51194">
    <property type="entry name" value="HELICASE_CTER"/>
    <property type="match status" value="1"/>
</dbReference>
<dbReference type="EC" id="5.6.2.4" evidence="8"/>
<dbReference type="InterPro" id="IPR006935">
    <property type="entry name" value="Helicase/UvrB_N"/>
</dbReference>
<evidence type="ECO:0000256" key="9">
    <source>
        <dbReference type="ARBA" id="ARBA00048988"/>
    </source>
</evidence>
<feature type="domain" description="Helicase C-terminal" evidence="11">
    <location>
        <begin position="469"/>
        <end position="615"/>
    </location>
</feature>
<protein>
    <recommendedName>
        <fullName evidence="8">DNA 3'-5' helicase</fullName>
        <ecNumber evidence="8">5.6.2.4</ecNumber>
    </recommendedName>
</protein>
<dbReference type="EMBL" id="WNZZ01000005">
    <property type="protein sequence ID" value="MUG22572.1"/>
    <property type="molecule type" value="Genomic_DNA"/>
</dbReference>
<evidence type="ECO:0000259" key="11">
    <source>
        <dbReference type="PROSITE" id="PS51194"/>
    </source>
</evidence>
<evidence type="ECO:0000256" key="3">
    <source>
        <dbReference type="ARBA" id="ARBA00022801"/>
    </source>
</evidence>
<reference evidence="12 13" key="1">
    <citation type="submission" date="2019-11" db="EMBL/GenBank/DDBJ databases">
        <title>Draft genome sequences of five Paenibacillus species of dairy origin.</title>
        <authorList>
            <person name="Olajide A.M."/>
            <person name="Chen S."/>
            <person name="Lapointe G."/>
        </authorList>
    </citation>
    <scope>NUCLEOTIDE SEQUENCE [LARGE SCALE GENOMIC DNA]</scope>
    <source>
        <strain evidence="12 13">3CT49</strain>
    </source>
</reference>
<dbReference type="SMART" id="SM00490">
    <property type="entry name" value="HELICc"/>
    <property type="match status" value="1"/>
</dbReference>
<dbReference type="PANTHER" id="PTHR11274:SF0">
    <property type="entry name" value="GENERAL TRANSCRIPTION AND DNA REPAIR FACTOR IIH HELICASE SUBUNIT XPB"/>
    <property type="match status" value="1"/>
</dbReference>
<dbReference type="CDD" id="cd18789">
    <property type="entry name" value="SF2_C_XPB"/>
    <property type="match status" value="1"/>
</dbReference>
<dbReference type="CDD" id="cd18029">
    <property type="entry name" value="DEXHc_XPB"/>
    <property type="match status" value="1"/>
</dbReference>
<keyword evidence="4 12" id="KW-0347">Helicase</keyword>